<dbReference type="Gene3D" id="1.10.30.10">
    <property type="entry name" value="High mobility group box domain"/>
    <property type="match status" value="1"/>
</dbReference>
<dbReference type="AlphaFoldDB" id="A0A8H6IBG5"/>
<dbReference type="OrthoDB" id="6247875at2759"/>
<evidence type="ECO:0000256" key="1">
    <source>
        <dbReference type="PROSITE-ProRule" id="PRU00267"/>
    </source>
</evidence>
<feature type="DNA-binding region" description="HMG box" evidence="1">
    <location>
        <begin position="121"/>
        <end position="189"/>
    </location>
</feature>
<dbReference type="SUPFAM" id="SSF47095">
    <property type="entry name" value="HMG-box"/>
    <property type="match status" value="1"/>
</dbReference>
<dbReference type="GO" id="GO:0005634">
    <property type="term" value="C:nucleus"/>
    <property type="evidence" value="ECO:0007669"/>
    <property type="project" value="UniProtKB-UniRule"/>
</dbReference>
<reference evidence="3 4" key="1">
    <citation type="submission" date="2020-07" db="EMBL/GenBank/DDBJ databases">
        <title>Comparative genomics of pyrophilous fungi reveals a link between fire events and developmental genes.</title>
        <authorList>
            <consortium name="DOE Joint Genome Institute"/>
            <person name="Steindorff A.S."/>
            <person name="Carver A."/>
            <person name="Calhoun S."/>
            <person name="Stillman K."/>
            <person name="Liu H."/>
            <person name="Lipzen A."/>
            <person name="Pangilinan J."/>
            <person name="Labutti K."/>
            <person name="Bruns T.D."/>
            <person name="Grigoriev I.V."/>
        </authorList>
    </citation>
    <scope>NUCLEOTIDE SEQUENCE [LARGE SCALE GENOMIC DNA]</scope>
    <source>
        <strain evidence="3 4">CBS 144469</strain>
    </source>
</reference>
<protein>
    <recommendedName>
        <fullName evidence="2">HMG box domain-containing protein</fullName>
    </recommendedName>
</protein>
<feature type="domain" description="HMG box" evidence="2">
    <location>
        <begin position="121"/>
        <end position="189"/>
    </location>
</feature>
<keyword evidence="1" id="KW-0539">Nucleus</keyword>
<name>A0A8H6IBG5_9AGAR</name>
<dbReference type="Proteomes" id="UP000521943">
    <property type="component" value="Unassembled WGS sequence"/>
</dbReference>
<gene>
    <name evidence="3" type="ORF">DFP72DRAFT_1041083</name>
</gene>
<sequence>MHTTYRKYRARAKRCFNWYKYPFYLLPALTPQILFTGRCQPRPIMPAERTRKVPSRASHPLASTPGIRSTASNAVFGHTAPGVLDLHALQVTDKPSLFDLSSLDSPDTIGLPEGRKRNGDMKKPPNHFIVFRALATRKLSKERAGKLVMGISTAVSTIWNCLTEAEKQPFIRRAGELKNLHERECAFKRDVKQVEDCPSSTSDNGHTRTLVRYIFLLESC</sequence>
<organism evidence="3 4">
    <name type="scientific">Ephemerocybe angulata</name>
    <dbReference type="NCBI Taxonomy" id="980116"/>
    <lineage>
        <taxon>Eukaryota</taxon>
        <taxon>Fungi</taxon>
        <taxon>Dikarya</taxon>
        <taxon>Basidiomycota</taxon>
        <taxon>Agaricomycotina</taxon>
        <taxon>Agaricomycetes</taxon>
        <taxon>Agaricomycetidae</taxon>
        <taxon>Agaricales</taxon>
        <taxon>Agaricineae</taxon>
        <taxon>Psathyrellaceae</taxon>
        <taxon>Ephemerocybe</taxon>
    </lineage>
</organism>
<accession>A0A8H6IBG5</accession>
<dbReference type="PROSITE" id="PS50118">
    <property type="entry name" value="HMG_BOX_2"/>
    <property type="match status" value="1"/>
</dbReference>
<dbReference type="Pfam" id="PF00505">
    <property type="entry name" value="HMG_box"/>
    <property type="match status" value="1"/>
</dbReference>
<evidence type="ECO:0000313" key="4">
    <source>
        <dbReference type="Proteomes" id="UP000521943"/>
    </source>
</evidence>
<dbReference type="EMBL" id="JACGCI010000007">
    <property type="protein sequence ID" value="KAF6762461.1"/>
    <property type="molecule type" value="Genomic_DNA"/>
</dbReference>
<evidence type="ECO:0000259" key="2">
    <source>
        <dbReference type="PROSITE" id="PS50118"/>
    </source>
</evidence>
<comment type="caution">
    <text evidence="3">The sequence shown here is derived from an EMBL/GenBank/DDBJ whole genome shotgun (WGS) entry which is preliminary data.</text>
</comment>
<evidence type="ECO:0000313" key="3">
    <source>
        <dbReference type="EMBL" id="KAF6762461.1"/>
    </source>
</evidence>
<dbReference type="InterPro" id="IPR036910">
    <property type="entry name" value="HMG_box_dom_sf"/>
</dbReference>
<keyword evidence="1" id="KW-0238">DNA-binding</keyword>
<dbReference type="InterPro" id="IPR009071">
    <property type="entry name" value="HMG_box_dom"/>
</dbReference>
<keyword evidence="4" id="KW-1185">Reference proteome</keyword>
<dbReference type="GO" id="GO:0003677">
    <property type="term" value="F:DNA binding"/>
    <property type="evidence" value="ECO:0007669"/>
    <property type="project" value="UniProtKB-UniRule"/>
</dbReference>
<proteinExistence type="predicted"/>